<dbReference type="GO" id="GO:0016740">
    <property type="term" value="F:transferase activity"/>
    <property type="evidence" value="ECO:0007669"/>
    <property type="project" value="UniProtKB-KW"/>
</dbReference>
<name>A0A859DQR0_9FIRM</name>
<dbReference type="PANTHER" id="PTHR35805:SF1">
    <property type="entry name" value="ASPARTATE CARBAMOYLTRANSFERASE REGULATORY CHAIN"/>
    <property type="match status" value="1"/>
</dbReference>
<dbReference type="Gene3D" id="2.30.30.20">
    <property type="entry name" value="Aspartate carbamoyltransferase regulatory subunit, C-terminal domain"/>
    <property type="match status" value="1"/>
</dbReference>
<keyword evidence="1" id="KW-0479">Metal-binding</keyword>
<dbReference type="SUPFAM" id="SSF57825">
    <property type="entry name" value="Aspartate carbamoyltransferase, Regulatory-chain, C-terminal domain"/>
    <property type="match status" value="1"/>
</dbReference>
<evidence type="ECO:0000256" key="3">
    <source>
        <dbReference type="ARBA" id="ARBA00022975"/>
    </source>
</evidence>
<keyword evidence="9" id="KW-1185">Reference proteome</keyword>
<feature type="domain" description="Aspartate carbamoyltransferase regulatory subunit C-terminal" evidence="5">
    <location>
        <begin position="96"/>
        <end position="140"/>
    </location>
</feature>
<evidence type="ECO:0000256" key="2">
    <source>
        <dbReference type="ARBA" id="ARBA00022833"/>
    </source>
</evidence>
<dbReference type="GO" id="GO:0006207">
    <property type="term" value="P:'de novo' pyrimidine nucleobase biosynthetic process"/>
    <property type="evidence" value="ECO:0007669"/>
    <property type="project" value="InterPro"/>
</dbReference>
<evidence type="ECO:0000313" key="8">
    <source>
        <dbReference type="Proteomes" id="UP000501316"/>
    </source>
</evidence>
<dbReference type="RefSeq" id="WP_086035398.1">
    <property type="nucleotide sequence ID" value="NZ_CP046051.1"/>
</dbReference>
<dbReference type="InterPro" id="IPR020545">
    <property type="entry name" value="Asp_carbamoyltransf_reg_N"/>
</dbReference>
<dbReference type="Gene3D" id="3.30.70.140">
    <property type="entry name" value="Aspartate carbamoyltransferase regulatory subunit, N-terminal domain"/>
    <property type="match status" value="1"/>
</dbReference>
<dbReference type="InterPro" id="IPR020542">
    <property type="entry name" value="Asp_carbamoyltrfase_reg_C"/>
</dbReference>
<protein>
    <submittedName>
        <fullName evidence="6">Aspartate carbamoyltransferase regulatory subunit</fullName>
    </submittedName>
</protein>
<evidence type="ECO:0000259" key="5">
    <source>
        <dbReference type="Pfam" id="PF02748"/>
    </source>
</evidence>
<sequence>MLNIDSLQTGIVIDHIEAGTSMRIYDLLQLEKLDCCVAVIKNARSSKYGRKDIIKIEGNVDVDLDVLGFLDPNVTVNYIENGHIAKKKTPTLPKYIKNVIKCKNPRCITTIEEGIDQVFQLCDEKTRRYRCIYCEQEYKRPVD</sequence>
<evidence type="ECO:0000259" key="4">
    <source>
        <dbReference type="Pfam" id="PF01948"/>
    </source>
</evidence>
<feature type="domain" description="Aspartate carbamoyltransferase regulatory subunit N-terminal" evidence="4">
    <location>
        <begin position="2"/>
        <end position="89"/>
    </location>
</feature>
<dbReference type="PANTHER" id="PTHR35805">
    <property type="entry name" value="ASPARTATE CARBAMOYLTRANSFERASE REGULATORY CHAIN"/>
    <property type="match status" value="1"/>
</dbReference>
<evidence type="ECO:0000313" key="7">
    <source>
        <dbReference type="EMBL" id="QKO30713.1"/>
    </source>
</evidence>
<reference evidence="8 9" key="1">
    <citation type="submission" date="2019-11" db="EMBL/GenBank/DDBJ databases">
        <authorList>
            <person name="Ren C."/>
            <person name="Wang H."/>
            <person name="Xu Y."/>
        </authorList>
    </citation>
    <scope>NUCLEOTIDE SEQUENCE [LARGE SCALE GENOMIC DNA]</scope>
    <source>
        <strain evidence="9">JNU-WLY1368</strain>
        <strain evidence="6 8">LBM 19010</strain>
    </source>
</reference>
<gene>
    <name evidence="6" type="ORF">GJQ69_06805</name>
    <name evidence="7" type="ORF">GKP14_06720</name>
</gene>
<dbReference type="GO" id="GO:0006221">
    <property type="term" value="P:pyrimidine nucleotide biosynthetic process"/>
    <property type="evidence" value="ECO:0007669"/>
    <property type="project" value="UniProtKB-KW"/>
</dbReference>
<keyword evidence="3" id="KW-0665">Pyrimidine biosynthesis</keyword>
<dbReference type="InterPro" id="IPR036793">
    <property type="entry name" value="Asp_carbatrfase_reg_N_sf"/>
</dbReference>
<dbReference type="EMBL" id="CP046161">
    <property type="protein sequence ID" value="QKO30713.1"/>
    <property type="molecule type" value="Genomic_DNA"/>
</dbReference>
<keyword evidence="6" id="KW-0808">Transferase</keyword>
<dbReference type="GO" id="GO:0009347">
    <property type="term" value="C:aspartate carbamoyltransferase complex"/>
    <property type="evidence" value="ECO:0007669"/>
    <property type="project" value="InterPro"/>
</dbReference>
<accession>A0A859DQR0</accession>
<evidence type="ECO:0000313" key="9">
    <source>
        <dbReference type="Proteomes" id="UP000509623"/>
    </source>
</evidence>
<reference evidence="7" key="2">
    <citation type="journal article" date="2021" name="Appl. Environ. Microbiol.">
        <title>Adaptability of a Caproate-Producing Bacterium Contributes to Its Dominance in an Anaerobic Fermentation System.</title>
        <authorList>
            <person name="Wang H."/>
            <person name="Gu Y."/>
            <person name="Zhou W."/>
            <person name="Zhao D."/>
            <person name="Qiao Z."/>
            <person name="Zheng J."/>
            <person name="Gao J."/>
            <person name="Chen X."/>
            <person name="Ren C."/>
            <person name="Xu Y."/>
        </authorList>
    </citation>
    <scope>NUCLEOTIDE SEQUENCE</scope>
    <source>
        <strain evidence="7">JNU-WLY1368</strain>
    </source>
</reference>
<dbReference type="InterPro" id="IPR002801">
    <property type="entry name" value="Asp_carbamoylTrfase_reg"/>
</dbReference>
<dbReference type="AlphaFoldDB" id="A0A859DQR0"/>
<keyword evidence="2" id="KW-0862">Zinc</keyword>
<dbReference type="Proteomes" id="UP000501316">
    <property type="component" value="Chromosome"/>
</dbReference>
<organism evidence="6 8">
    <name type="scientific">Caproicibacterium lactatifermentans</name>
    <dbReference type="NCBI Taxonomy" id="2666138"/>
    <lineage>
        <taxon>Bacteria</taxon>
        <taxon>Bacillati</taxon>
        <taxon>Bacillota</taxon>
        <taxon>Clostridia</taxon>
        <taxon>Eubacteriales</taxon>
        <taxon>Oscillospiraceae</taxon>
        <taxon>Caproicibacterium</taxon>
    </lineage>
</organism>
<dbReference type="InterPro" id="IPR036792">
    <property type="entry name" value="Asp_carbatrfase_reg_C_sf"/>
</dbReference>
<dbReference type="KEGG" id="clf:GJQ69_06805"/>
<proteinExistence type="predicted"/>
<dbReference type="NCBIfam" id="NF002063">
    <property type="entry name" value="PRK00893.1-3"/>
    <property type="match status" value="1"/>
</dbReference>
<dbReference type="Proteomes" id="UP000509623">
    <property type="component" value="Chromosome"/>
</dbReference>
<dbReference type="SUPFAM" id="SSF54893">
    <property type="entry name" value="Aspartate carbamoyltransferase, Regulatory-chain, N-terminal domain"/>
    <property type="match status" value="1"/>
</dbReference>
<evidence type="ECO:0000313" key="6">
    <source>
        <dbReference type="EMBL" id="QKN24218.1"/>
    </source>
</evidence>
<evidence type="ECO:0000256" key="1">
    <source>
        <dbReference type="ARBA" id="ARBA00022723"/>
    </source>
</evidence>
<dbReference type="Pfam" id="PF01948">
    <property type="entry name" value="PyrI"/>
    <property type="match status" value="1"/>
</dbReference>
<reference evidence="7" key="3">
    <citation type="journal article" date="2022" name="Int. J. Syst. Evol. Microbiol.">
        <title>Caproicibacterium lactatifermentans sp. nov., isolated from pit clay used for the production of Chinese strong aroma-type liquor.</title>
        <authorList>
            <person name="Wang H."/>
            <person name="Gu Y."/>
            <person name="Zhao D."/>
            <person name="Qiao Z."/>
            <person name="Zheng J."/>
            <person name="Gao J."/>
            <person name="Ren C."/>
            <person name="Xu Y."/>
        </authorList>
    </citation>
    <scope>NUCLEOTIDE SEQUENCE</scope>
    <source>
        <strain evidence="7">JNU-WLY1368</strain>
    </source>
</reference>
<dbReference type="EMBL" id="CP046051">
    <property type="protein sequence ID" value="QKN24218.1"/>
    <property type="molecule type" value="Genomic_DNA"/>
</dbReference>
<dbReference type="Pfam" id="PF02748">
    <property type="entry name" value="PyrI_C"/>
    <property type="match status" value="1"/>
</dbReference>
<dbReference type="GO" id="GO:0046872">
    <property type="term" value="F:metal ion binding"/>
    <property type="evidence" value="ECO:0007669"/>
    <property type="project" value="UniProtKB-KW"/>
</dbReference>